<protein>
    <submittedName>
        <fullName evidence="1">Uncharacterized protein</fullName>
    </submittedName>
</protein>
<dbReference type="AlphaFoldDB" id="A0A0A9CB52"/>
<evidence type="ECO:0000313" key="1">
    <source>
        <dbReference type="EMBL" id="JAD71663.1"/>
    </source>
</evidence>
<reference evidence="1" key="2">
    <citation type="journal article" date="2015" name="Data Brief">
        <title>Shoot transcriptome of the giant reed, Arundo donax.</title>
        <authorList>
            <person name="Barrero R.A."/>
            <person name="Guerrero F.D."/>
            <person name="Moolhuijzen P."/>
            <person name="Goolsby J.A."/>
            <person name="Tidwell J."/>
            <person name="Bellgard S.E."/>
            <person name="Bellgard M.I."/>
        </authorList>
    </citation>
    <scope>NUCLEOTIDE SEQUENCE</scope>
    <source>
        <tissue evidence="1">Shoot tissue taken approximately 20 cm above the soil surface</tissue>
    </source>
</reference>
<proteinExistence type="predicted"/>
<reference evidence="1" key="1">
    <citation type="submission" date="2014-09" db="EMBL/GenBank/DDBJ databases">
        <authorList>
            <person name="Magalhaes I.L.F."/>
            <person name="Oliveira U."/>
            <person name="Santos F.R."/>
            <person name="Vidigal T.H.D.A."/>
            <person name="Brescovit A.D."/>
            <person name="Santos A.J."/>
        </authorList>
    </citation>
    <scope>NUCLEOTIDE SEQUENCE</scope>
    <source>
        <tissue evidence="1">Shoot tissue taken approximately 20 cm above the soil surface</tissue>
    </source>
</reference>
<sequence length="38" mass="4026">MLNKAFLTSSGVKGASRSLFIPSVTFLCVSFRTDISGS</sequence>
<dbReference type="EMBL" id="GBRH01226232">
    <property type="protein sequence ID" value="JAD71663.1"/>
    <property type="molecule type" value="Transcribed_RNA"/>
</dbReference>
<organism evidence="1">
    <name type="scientific">Arundo donax</name>
    <name type="common">Giant reed</name>
    <name type="synonym">Donax arundinaceus</name>
    <dbReference type="NCBI Taxonomy" id="35708"/>
    <lineage>
        <taxon>Eukaryota</taxon>
        <taxon>Viridiplantae</taxon>
        <taxon>Streptophyta</taxon>
        <taxon>Embryophyta</taxon>
        <taxon>Tracheophyta</taxon>
        <taxon>Spermatophyta</taxon>
        <taxon>Magnoliopsida</taxon>
        <taxon>Liliopsida</taxon>
        <taxon>Poales</taxon>
        <taxon>Poaceae</taxon>
        <taxon>PACMAD clade</taxon>
        <taxon>Arundinoideae</taxon>
        <taxon>Arundineae</taxon>
        <taxon>Arundo</taxon>
    </lineage>
</organism>
<accession>A0A0A9CB52</accession>
<name>A0A0A9CB52_ARUDO</name>